<gene>
    <name evidence="1" type="ORF">SAY86_024063</name>
</gene>
<protein>
    <submittedName>
        <fullName evidence="1">Uncharacterized protein</fullName>
    </submittedName>
</protein>
<proteinExistence type="predicted"/>
<organism evidence="1 2">
    <name type="scientific">Trapa natans</name>
    <name type="common">Water chestnut</name>
    <dbReference type="NCBI Taxonomy" id="22666"/>
    <lineage>
        <taxon>Eukaryota</taxon>
        <taxon>Viridiplantae</taxon>
        <taxon>Streptophyta</taxon>
        <taxon>Embryophyta</taxon>
        <taxon>Tracheophyta</taxon>
        <taxon>Spermatophyta</taxon>
        <taxon>Magnoliopsida</taxon>
        <taxon>eudicotyledons</taxon>
        <taxon>Gunneridae</taxon>
        <taxon>Pentapetalae</taxon>
        <taxon>rosids</taxon>
        <taxon>malvids</taxon>
        <taxon>Myrtales</taxon>
        <taxon>Lythraceae</taxon>
        <taxon>Trapa</taxon>
    </lineage>
</organism>
<evidence type="ECO:0000313" key="1">
    <source>
        <dbReference type="EMBL" id="KAK4793628.1"/>
    </source>
</evidence>
<dbReference type="AlphaFoldDB" id="A0AAN7M9L1"/>
<accession>A0AAN7M9L1</accession>
<dbReference type="EMBL" id="JAXQNO010000008">
    <property type="protein sequence ID" value="KAK4793628.1"/>
    <property type="molecule type" value="Genomic_DNA"/>
</dbReference>
<comment type="caution">
    <text evidence="1">The sequence shown here is derived from an EMBL/GenBank/DDBJ whole genome shotgun (WGS) entry which is preliminary data.</text>
</comment>
<sequence length="92" mass="10089">MAPAAVAADMGKDHPPAAGAILLQHETLPVLSPLIIIIDHRRFVCSVVWHLFSSMNLSRLDRFHEDDSDEEAAAGLPFYDMMPEASVDLNCS</sequence>
<evidence type="ECO:0000313" key="2">
    <source>
        <dbReference type="Proteomes" id="UP001346149"/>
    </source>
</evidence>
<dbReference type="Proteomes" id="UP001346149">
    <property type="component" value="Unassembled WGS sequence"/>
</dbReference>
<reference evidence="1 2" key="1">
    <citation type="journal article" date="2023" name="Hortic Res">
        <title>Pangenome of water caltrop reveals structural variations and asymmetric subgenome divergence after allopolyploidization.</title>
        <authorList>
            <person name="Zhang X."/>
            <person name="Chen Y."/>
            <person name="Wang L."/>
            <person name="Yuan Y."/>
            <person name="Fang M."/>
            <person name="Shi L."/>
            <person name="Lu R."/>
            <person name="Comes H.P."/>
            <person name="Ma Y."/>
            <person name="Chen Y."/>
            <person name="Huang G."/>
            <person name="Zhou Y."/>
            <person name="Zheng Z."/>
            <person name="Qiu Y."/>
        </authorList>
    </citation>
    <scope>NUCLEOTIDE SEQUENCE [LARGE SCALE GENOMIC DNA]</scope>
    <source>
        <strain evidence="1">F231</strain>
    </source>
</reference>
<name>A0AAN7M9L1_TRANT</name>
<keyword evidence="2" id="KW-1185">Reference proteome</keyword>